<reference evidence="2" key="1">
    <citation type="submission" date="2023-03" db="EMBL/GenBank/DDBJ databases">
        <title>Chromosome-scale reference genome and RAD-based genetic map of yellow starthistle (Centaurea solstitialis) reveal putative structural variation and QTLs associated with invader traits.</title>
        <authorList>
            <person name="Reatini B."/>
            <person name="Cang F.A."/>
            <person name="Jiang Q."/>
            <person name="Mckibben M.T.W."/>
            <person name="Barker M.S."/>
            <person name="Rieseberg L.H."/>
            <person name="Dlugosch K.M."/>
        </authorList>
    </citation>
    <scope>NUCLEOTIDE SEQUENCE</scope>
    <source>
        <strain evidence="2">CAN-66</strain>
        <tissue evidence="2">Leaf</tissue>
    </source>
</reference>
<feature type="domain" description="Endonuclease/exonuclease/phosphatase" evidence="1">
    <location>
        <begin position="139"/>
        <end position="233"/>
    </location>
</feature>
<evidence type="ECO:0000313" key="2">
    <source>
        <dbReference type="EMBL" id="KAJ9535250.1"/>
    </source>
</evidence>
<dbReference type="InterPro" id="IPR036691">
    <property type="entry name" value="Endo/exonu/phosph_ase_sf"/>
</dbReference>
<proteinExistence type="predicted"/>
<dbReference type="Proteomes" id="UP001172457">
    <property type="component" value="Unassembled WGS sequence"/>
</dbReference>
<dbReference type="PANTHER" id="PTHR35218">
    <property type="entry name" value="RNASE H DOMAIN-CONTAINING PROTEIN"/>
    <property type="match status" value="1"/>
</dbReference>
<evidence type="ECO:0000259" key="1">
    <source>
        <dbReference type="Pfam" id="PF03372"/>
    </source>
</evidence>
<dbReference type="EMBL" id="JARYMX010000415">
    <property type="protein sequence ID" value="KAJ9535250.1"/>
    <property type="molecule type" value="Genomic_DNA"/>
</dbReference>
<gene>
    <name evidence="2" type="ORF">OSB04_un001655</name>
</gene>
<accession>A0AA38W1J1</accession>
<dbReference type="GO" id="GO:0003824">
    <property type="term" value="F:catalytic activity"/>
    <property type="evidence" value="ECO:0007669"/>
    <property type="project" value="InterPro"/>
</dbReference>
<dbReference type="AlphaFoldDB" id="A0AA38W1J1"/>
<organism evidence="2 3">
    <name type="scientific">Centaurea solstitialis</name>
    <name type="common">yellow star-thistle</name>
    <dbReference type="NCBI Taxonomy" id="347529"/>
    <lineage>
        <taxon>Eukaryota</taxon>
        <taxon>Viridiplantae</taxon>
        <taxon>Streptophyta</taxon>
        <taxon>Embryophyta</taxon>
        <taxon>Tracheophyta</taxon>
        <taxon>Spermatophyta</taxon>
        <taxon>Magnoliopsida</taxon>
        <taxon>eudicotyledons</taxon>
        <taxon>Gunneridae</taxon>
        <taxon>Pentapetalae</taxon>
        <taxon>asterids</taxon>
        <taxon>campanulids</taxon>
        <taxon>Asterales</taxon>
        <taxon>Asteraceae</taxon>
        <taxon>Carduoideae</taxon>
        <taxon>Cardueae</taxon>
        <taxon>Centaureinae</taxon>
        <taxon>Centaurea</taxon>
    </lineage>
</organism>
<name>A0AA38W1J1_9ASTR</name>
<protein>
    <recommendedName>
        <fullName evidence="1">Endonuclease/exonuclease/phosphatase domain-containing protein</fullName>
    </recommendedName>
</protein>
<dbReference type="Gene3D" id="3.60.10.10">
    <property type="entry name" value="Endonuclease/exonuclease/phosphatase"/>
    <property type="match status" value="1"/>
</dbReference>
<feature type="non-terminal residue" evidence="2">
    <location>
        <position position="403"/>
    </location>
</feature>
<dbReference type="SUPFAM" id="SSF56219">
    <property type="entry name" value="DNase I-like"/>
    <property type="match status" value="1"/>
</dbReference>
<dbReference type="PANTHER" id="PTHR35218:SF7">
    <property type="entry name" value="ENDONUCLEASE_EXONUCLEASE_PHOSPHATASE"/>
    <property type="match status" value="1"/>
</dbReference>
<sequence>MERMETTPLFCYKTFGGGRGKYHQPTSSLMFFGAWNIRGLNSSIKQREVRFFIQSNLLSFCVILETHLGVTKLPDIASSIFGNWLWNSNQVFCSHGVRILFGWNPLVLDIMIIGMTDQVINCKIYDKNSSTTFHASFVYASNNLVTRRLLWEELLRFSLITQNSPWVILGDFNATLNPDDSVGGCARRDMRMEEFVECVNALNVFDVRFHGSFYTWSQKPRSGLGIRKKLDRVRCLSDSTARFLPGGVSDHSAYVFLLDKGSRKRRPQFRLIIFYRVKEIFSRWWEQVWQIPVQGSYAYVLLQRMKKLKTQLRVYEVNDLKRNLLEGVQAQLDVNLNDVTLQQQLSSATIDFRKLCVMKICTLGKELRLVLYKSSLNDLIRTFSDFLKSMINKCQLQELVSSQ</sequence>
<dbReference type="Pfam" id="PF03372">
    <property type="entry name" value="Exo_endo_phos"/>
    <property type="match status" value="1"/>
</dbReference>
<keyword evidence="3" id="KW-1185">Reference proteome</keyword>
<evidence type="ECO:0000313" key="3">
    <source>
        <dbReference type="Proteomes" id="UP001172457"/>
    </source>
</evidence>
<comment type="caution">
    <text evidence="2">The sequence shown here is derived from an EMBL/GenBank/DDBJ whole genome shotgun (WGS) entry which is preliminary data.</text>
</comment>
<dbReference type="InterPro" id="IPR005135">
    <property type="entry name" value="Endo/exonuclease/phosphatase"/>
</dbReference>